<evidence type="ECO:0000313" key="8">
    <source>
        <dbReference type="Proteomes" id="UP001553161"/>
    </source>
</evidence>
<dbReference type="EMBL" id="JBFBVU010000006">
    <property type="protein sequence ID" value="MEV8466567.1"/>
    <property type="molecule type" value="Genomic_DNA"/>
</dbReference>
<dbReference type="Pfam" id="PF05875">
    <property type="entry name" value="Ceramidase"/>
    <property type="match status" value="1"/>
</dbReference>
<protein>
    <submittedName>
        <fullName evidence="7">Ceramidase domain-containing protein</fullName>
    </submittedName>
</protein>
<keyword evidence="3" id="KW-0378">Hydrolase</keyword>
<keyword evidence="5 6" id="KW-0472">Membrane</keyword>
<evidence type="ECO:0000256" key="2">
    <source>
        <dbReference type="ARBA" id="ARBA00022692"/>
    </source>
</evidence>
<keyword evidence="8" id="KW-1185">Reference proteome</keyword>
<dbReference type="RefSeq" id="WP_366192362.1">
    <property type="nucleotide sequence ID" value="NZ_JBFBVU010000006.1"/>
</dbReference>
<comment type="subcellular location">
    <subcellularLocation>
        <location evidence="1">Membrane</location>
        <topology evidence="1">Multi-pass membrane protein</topology>
    </subcellularLocation>
</comment>
<feature type="transmembrane region" description="Helical" evidence="6">
    <location>
        <begin position="198"/>
        <end position="220"/>
    </location>
</feature>
<gene>
    <name evidence="7" type="ORF">AB0T83_07205</name>
</gene>
<evidence type="ECO:0000256" key="1">
    <source>
        <dbReference type="ARBA" id="ARBA00004141"/>
    </source>
</evidence>
<keyword evidence="2 6" id="KW-0812">Transmembrane</keyword>
<accession>A0ABV3L4V3</accession>
<dbReference type="InterPro" id="IPR008901">
    <property type="entry name" value="ACER"/>
</dbReference>
<feature type="transmembrane region" description="Helical" evidence="6">
    <location>
        <begin position="61"/>
        <end position="82"/>
    </location>
</feature>
<feature type="transmembrane region" description="Helical" evidence="6">
    <location>
        <begin position="145"/>
        <end position="165"/>
    </location>
</feature>
<evidence type="ECO:0000256" key="6">
    <source>
        <dbReference type="SAM" id="Phobius"/>
    </source>
</evidence>
<evidence type="ECO:0000256" key="4">
    <source>
        <dbReference type="ARBA" id="ARBA00022989"/>
    </source>
</evidence>
<evidence type="ECO:0000256" key="3">
    <source>
        <dbReference type="ARBA" id="ARBA00022801"/>
    </source>
</evidence>
<proteinExistence type="predicted"/>
<feature type="transmembrane region" description="Helical" evidence="6">
    <location>
        <begin position="172"/>
        <end position="192"/>
    </location>
</feature>
<dbReference type="Proteomes" id="UP001553161">
    <property type="component" value="Unassembled WGS sequence"/>
</dbReference>
<evidence type="ECO:0000256" key="5">
    <source>
        <dbReference type="ARBA" id="ARBA00023136"/>
    </source>
</evidence>
<reference evidence="7 8" key="1">
    <citation type="submission" date="2024-07" db="EMBL/GenBank/DDBJ databases">
        <authorList>
            <person name="Kang M."/>
        </authorList>
    </citation>
    <scope>NUCLEOTIDE SEQUENCE [LARGE SCALE GENOMIC DNA]</scope>
    <source>
        <strain evidence="7 8">DFM31</strain>
    </source>
</reference>
<feature type="transmembrane region" description="Helical" evidence="6">
    <location>
        <begin position="88"/>
        <end position="107"/>
    </location>
</feature>
<feature type="transmembrane region" description="Helical" evidence="6">
    <location>
        <begin position="119"/>
        <end position="139"/>
    </location>
</feature>
<name>A0ABV3L4V3_9RHOB</name>
<comment type="caution">
    <text evidence="7">The sequence shown here is derived from an EMBL/GenBank/DDBJ whole genome shotgun (WGS) entry which is preliminary data.</text>
</comment>
<sequence length="238" mass="25788">MSQGKVTIAQGGDKGMDLTQALDGYCERLGPAFWAEPWNALSNLAFLVAALVMARRLRGQALPLAQVLTGLLAIIGLGSFLFHTTAQVWSALADTLPIVLFALVYLFAANRAYLGLRRLPALGLALLYLPLTAVLTPLLSALPFFRISAMYWPLVGAFLSYALVLRARLPQVARGLVIAGGLLTASLTFRSLDMPLCGAVPMGTHFLWHVVNAVLLGWVIEVYRRHHLRSLAAPASDR</sequence>
<keyword evidence="4 6" id="KW-1133">Transmembrane helix</keyword>
<organism evidence="7 8">
    <name type="scientific">Meridianimarinicoccus marinus</name>
    <dbReference type="NCBI Taxonomy" id="3231483"/>
    <lineage>
        <taxon>Bacteria</taxon>
        <taxon>Pseudomonadati</taxon>
        <taxon>Pseudomonadota</taxon>
        <taxon>Alphaproteobacteria</taxon>
        <taxon>Rhodobacterales</taxon>
        <taxon>Paracoccaceae</taxon>
        <taxon>Meridianimarinicoccus</taxon>
    </lineage>
</organism>
<evidence type="ECO:0000313" key="7">
    <source>
        <dbReference type="EMBL" id="MEV8466567.1"/>
    </source>
</evidence>